<organism evidence="1 2">
    <name type="scientific">Penicillium rubens (strain ATCC 28089 / DSM 1075 / NRRL 1951 / Wisconsin 54-1255)</name>
    <name type="common">Penicillium chrysogenum</name>
    <dbReference type="NCBI Taxonomy" id="500485"/>
    <lineage>
        <taxon>Eukaryota</taxon>
        <taxon>Fungi</taxon>
        <taxon>Dikarya</taxon>
        <taxon>Ascomycota</taxon>
        <taxon>Pezizomycotina</taxon>
        <taxon>Eurotiomycetes</taxon>
        <taxon>Eurotiomycetidae</taxon>
        <taxon>Eurotiales</taxon>
        <taxon>Aspergillaceae</taxon>
        <taxon>Penicillium</taxon>
        <taxon>Penicillium chrysogenum species complex</taxon>
    </lineage>
</organism>
<dbReference type="EMBL" id="AM920435">
    <property type="protein sequence ID" value="CAP86695.1"/>
    <property type="molecule type" value="Genomic_DNA"/>
</dbReference>
<protein>
    <submittedName>
        <fullName evidence="1">Uncharacterized protein</fullName>
    </submittedName>
</protein>
<evidence type="ECO:0000313" key="2">
    <source>
        <dbReference type="Proteomes" id="UP000000724"/>
    </source>
</evidence>
<name>B6HH03_PENRW</name>
<dbReference type="AlphaFoldDB" id="B6HH03"/>
<dbReference type="Proteomes" id="UP000000724">
    <property type="component" value="Contig Pc00c20"/>
</dbReference>
<gene>
    <name evidence="1" type="ORF">Pc20g13660</name>
    <name evidence="1" type="ORF">PCH_Pc20g13660</name>
</gene>
<dbReference type="OMA" id="YEADEGY"/>
<dbReference type="VEuPathDB" id="FungiDB:PCH_Pc20g13660"/>
<accession>B6HH03</accession>
<keyword evidence="2" id="KW-1185">Reference proteome</keyword>
<reference evidence="1 2" key="1">
    <citation type="journal article" date="2008" name="Nat. Biotechnol.">
        <title>Genome sequencing and analysis of the filamentous fungus Penicillium chrysogenum.</title>
        <authorList>
            <person name="van den Berg M.A."/>
            <person name="Albang R."/>
            <person name="Albermann K."/>
            <person name="Badger J.H."/>
            <person name="Daran J.-M."/>
            <person name="Driessen A.J.M."/>
            <person name="Garcia-Estrada C."/>
            <person name="Fedorova N.D."/>
            <person name="Harris D.M."/>
            <person name="Heijne W.H.M."/>
            <person name="Joardar V.S."/>
            <person name="Kiel J.A.K.W."/>
            <person name="Kovalchuk A."/>
            <person name="Martin J.F."/>
            <person name="Nierman W.C."/>
            <person name="Nijland J.G."/>
            <person name="Pronk J.T."/>
            <person name="Roubos J.A."/>
            <person name="van der Klei I.J."/>
            <person name="van Peij N.N.M.E."/>
            <person name="Veenhuis M."/>
            <person name="von Doehren H."/>
            <person name="Wagner C."/>
            <person name="Wortman J.R."/>
            <person name="Bovenberg R.A.L."/>
        </authorList>
    </citation>
    <scope>NUCLEOTIDE SEQUENCE [LARGE SCALE GENOMIC DNA]</scope>
    <source>
        <strain evidence="2">ATCC 28089 / DSM 1075 / NRRL 1951 / Wisconsin 54-1255</strain>
    </source>
</reference>
<proteinExistence type="predicted"/>
<dbReference type="HOGENOM" id="CLU_1448168_0_0_1"/>
<sequence>MRQLKANVNEEVEDTTPGCLGDRPVCDKRHLYEADEGYGVALPESTNETRKGKGVQSLATGRTSGDIAKELEYDLHRTSPCLHGTRSLRRNVRDVSGLGGPAPRSPARSVSGECSSDSFGWISMRSINSGHVELRVLVHVPVQSVSLKNIMFGTIYGCCQDADIRTAKAWQLLLSGDLLMSRDGGYW</sequence>
<evidence type="ECO:0000313" key="1">
    <source>
        <dbReference type="EMBL" id="CAP86695.1"/>
    </source>
</evidence>